<protein>
    <recommendedName>
        <fullName evidence="2">Zn(2)-C6 fungal-type domain-containing protein</fullName>
    </recommendedName>
</protein>
<dbReference type="Pfam" id="PF00172">
    <property type="entry name" value="Zn_clus"/>
    <property type="match status" value="1"/>
</dbReference>
<dbReference type="InterPro" id="IPR036864">
    <property type="entry name" value="Zn2-C6_fun-type_DNA-bd_sf"/>
</dbReference>
<dbReference type="Gene3D" id="4.10.240.10">
    <property type="entry name" value="Zn(2)-C6 fungal-type DNA-binding domain"/>
    <property type="match status" value="1"/>
</dbReference>
<feature type="compositionally biased region" description="Basic and acidic residues" evidence="1">
    <location>
        <begin position="358"/>
        <end position="368"/>
    </location>
</feature>
<dbReference type="AlphaFoldDB" id="A0ABD3RHT3"/>
<evidence type="ECO:0000256" key="1">
    <source>
        <dbReference type="SAM" id="MobiDB-lite"/>
    </source>
</evidence>
<feature type="region of interest" description="Disordered" evidence="1">
    <location>
        <begin position="356"/>
        <end position="386"/>
    </location>
</feature>
<evidence type="ECO:0000313" key="3">
    <source>
        <dbReference type="EMBL" id="KAL3810041.1"/>
    </source>
</evidence>
<comment type="caution">
    <text evidence="3">The sequence shown here is derived from an EMBL/GenBank/DDBJ whole genome shotgun (WGS) entry which is preliminary data.</text>
</comment>
<evidence type="ECO:0000313" key="4">
    <source>
        <dbReference type="Proteomes" id="UP001530377"/>
    </source>
</evidence>
<feature type="compositionally biased region" description="Polar residues" evidence="1">
    <location>
        <begin position="373"/>
        <end position="386"/>
    </location>
</feature>
<gene>
    <name evidence="3" type="ORF">ACHAXA_009454</name>
</gene>
<keyword evidence="4" id="KW-1185">Reference proteome</keyword>
<dbReference type="Proteomes" id="UP001530377">
    <property type="component" value="Unassembled WGS sequence"/>
</dbReference>
<feature type="domain" description="Zn(2)-C6 fungal-type" evidence="2">
    <location>
        <begin position="60"/>
        <end position="90"/>
    </location>
</feature>
<dbReference type="CDD" id="cd00067">
    <property type="entry name" value="GAL4"/>
    <property type="match status" value="1"/>
</dbReference>
<dbReference type="PROSITE" id="PS50048">
    <property type="entry name" value="ZN2_CY6_FUNGAL_2"/>
    <property type="match status" value="1"/>
</dbReference>
<name>A0ABD3RHT3_9STRA</name>
<dbReference type="InterPro" id="IPR001138">
    <property type="entry name" value="Zn2Cys6_DnaBD"/>
</dbReference>
<evidence type="ECO:0000259" key="2">
    <source>
        <dbReference type="PROSITE" id="PS50048"/>
    </source>
</evidence>
<sequence>MTERKEKCVVFLSHTFHSHISHRIGNIIYFEMMATPTIDMADKHTGVNASTSATTQLCSSCERCRTRKTKCDGKRPCGNCAARYKKINKCEDIDGVDFACFDCIYSLAKRRGPVPGRNINRHLIDNIGIYSTSPDNLPCPVESEGNGVMGGLGWMGYPNGMIPLGLNEFSDTVPTKGVAEGEFGDFDLPSMKERMHAMLARETGNHNMDFFSPAVEVGRGFTNANMPNFSLEELNQLLEFQQQTMKGLFGDLLQQQQQQQERRQRQLHSNSIHGVGPIFGTIGKTNFDGVTKKTGNIFPAVVTSAGGTLKGCDLHRMNLARLSFQGLPGEVNPHHQQQLEEQRQSQMLINHQSTMYQHSHDDYNDRSPKRSNHAQPATESFPNTTSTNSNVVHISIAKHISLLQPSSTDGALLRSIYELSTNTVLNLPPMVTDEDYFARLSLPPGSNHNEPNELPSFDQNAFRAARFAELSLGALANEQVSLAMELSNASVICLRDCVDKPAHTSCLYDVTRAYLLLGIFRSFRGDMLRYFKYRRVCLRQISKLDFQLPVEALLAAISFHDAWVYIMHNGSVDSLPNIDEFLPPLRNKNMNHSNSISASSIATNPINQMWMQGSPPVFLNNEANLISRSIDAFSCAVRTCCDHANTNFDDIAKASGIGSPTYSAVLANEKELCSRNILMSAKIFLDQSSLNSMTTTKKHGLYFVSHAMSAFVENSQSDHLQEGSGDGESNLGRFTPVQIKNLFAACEIIIRHPMLLHSPGPLYHMASNAAVMMCHLLNAIYSKYKYDVSEQKKDDNDGMTLPINMTDSILFDDALDTFQTMRTLLNIHRKTLPVKLRCHALPRPSRLGPFKRIVETGERIDVDPPAEDFFIDLGETLMCLCRGCQGFVFMGCSPCVAAERIANAAHSKDRQNIADDFSKFQENSDIDDEPLEHRKGQGEFNNNEEYSNDDLLGILSQIMKD</sequence>
<reference evidence="3 4" key="1">
    <citation type="submission" date="2024-10" db="EMBL/GenBank/DDBJ databases">
        <title>Updated reference genomes for cyclostephanoid diatoms.</title>
        <authorList>
            <person name="Roberts W.R."/>
            <person name="Alverson A.J."/>
        </authorList>
    </citation>
    <scope>NUCLEOTIDE SEQUENCE [LARGE SCALE GENOMIC DNA]</scope>
    <source>
        <strain evidence="3 4">AJA228-03</strain>
    </source>
</reference>
<proteinExistence type="predicted"/>
<accession>A0ABD3RHT3</accession>
<dbReference type="EMBL" id="JALLPB020000356">
    <property type="protein sequence ID" value="KAL3810041.1"/>
    <property type="molecule type" value="Genomic_DNA"/>
</dbReference>
<organism evidence="3 4">
    <name type="scientific">Cyclostephanos tholiformis</name>
    <dbReference type="NCBI Taxonomy" id="382380"/>
    <lineage>
        <taxon>Eukaryota</taxon>
        <taxon>Sar</taxon>
        <taxon>Stramenopiles</taxon>
        <taxon>Ochrophyta</taxon>
        <taxon>Bacillariophyta</taxon>
        <taxon>Coscinodiscophyceae</taxon>
        <taxon>Thalassiosirophycidae</taxon>
        <taxon>Stephanodiscales</taxon>
        <taxon>Stephanodiscaceae</taxon>
        <taxon>Cyclostephanos</taxon>
    </lineage>
</organism>